<organism evidence="6 7">
    <name type="scientific">Hibiscus sabdariffa</name>
    <name type="common">roselle</name>
    <dbReference type="NCBI Taxonomy" id="183260"/>
    <lineage>
        <taxon>Eukaryota</taxon>
        <taxon>Viridiplantae</taxon>
        <taxon>Streptophyta</taxon>
        <taxon>Embryophyta</taxon>
        <taxon>Tracheophyta</taxon>
        <taxon>Spermatophyta</taxon>
        <taxon>Magnoliopsida</taxon>
        <taxon>eudicotyledons</taxon>
        <taxon>Gunneridae</taxon>
        <taxon>Pentapetalae</taxon>
        <taxon>rosids</taxon>
        <taxon>malvids</taxon>
        <taxon>Malvales</taxon>
        <taxon>Malvaceae</taxon>
        <taxon>Malvoideae</taxon>
        <taxon>Hibiscus</taxon>
    </lineage>
</organism>
<sequence length="265" mass="30622">MEALPQKLENGGSSSKFNPPKEANKRVTSHRNLFLDDKDRPFTAEWQGTRQNIMKSLRFYRELIVNRKLLDKLSQEHGNISDSRRNWGLKVHMRAAKVVENSEKYWVNTGKQIGPIPGINAGDEFYWRGELIIVGLHRDFQRGIDYMKLVNGKTLATSIVDSGRYENVEWVSSDMMVYCGEGENPNLSCGRKPKDQKLARGNLALKNSMDEKMPVRVIRRAFNDGVEYGCDYKFVYGGLYIVTEYWKEKGKFGTDVYKFLLRKCE</sequence>
<protein>
    <recommendedName>
        <fullName evidence="5">YDG domain-containing protein</fullName>
    </recommendedName>
</protein>
<comment type="caution">
    <text evidence="6">The sequence shown here is derived from an EMBL/GenBank/DDBJ whole genome shotgun (WGS) entry which is preliminary data.</text>
</comment>
<evidence type="ECO:0000256" key="2">
    <source>
        <dbReference type="ARBA" id="ARBA00023242"/>
    </source>
</evidence>
<dbReference type="EMBL" id="JBBPBM010000052">
    <property type="protein sequence ID" value="KAK8518641.1"/>
    <property type="molecule type" value="Genomic_DNA"/>
</dbReference>
<dbReference type="SUPFAM" id="SSF88697">
    <property type="entry name" value="PUA domain-like"/>
    <property type="match status" value="1"/>
</dbReference>
<keyword evidence="2 3" id="KW-0539">Nucleus</keyword>
<accession>A0ABR2CGS4</accession>
<dbReference type="InterPro" id="IPR036987">
    <property type="entry name" value="SRA-YDG_sf"/>
</dbReference>
<comment type="subcellular location">
    <subcellularLocation>
        <location evidence="1">Chromosome</location>
        <location evidence="1">Centromere</location>
    </subcellularLocation>
    <subcellularLocation>
        <location evidence="3">Nucleus</location>
    </subcellularLocation>
</comment>
<reference evidence="6 7" key="1">
    <citation type="journal article" date="2024" name="G3 (Bethesda)">
        <title>Genome assembly of Hibiscus sabdariffa L. provides insights into metabolisms of medicinal natural products.</title>
        <authorList>
            <person name="Kim T."/>
        </authorList>
    </citation>
    <scope>NUCLEOTIDE SEQUENCE [LARGE SCALE GENOMIC DNA]</scope>
    <source>
        <strain evidence="6">TK-2024</strain>
        <tissue evidence="6">Old leaves</tissue>
    </source>
</reference>
<proteinExistence type="predicted"/>
<feature type="region of interest" description="Disordered" evidence="4">
    <location>
        <begin position="1"/>
        <end position="30"/>
    </location>
</feature>
<evidence type="ECO:0000256" key="4">
    <source>
        <dbReference type="SAM" id="MobiDB-lite"/>
    </source>
</evidence>
<evidence type="ECO:0000313" key="7">
    <source>
        <dbReference type="Proteomes" id="UP001472677"/>
    </source>
</evidence>
<evidence type="ECO:0000259" key="5">
    <source>
        <dbReference type="PROSITE" id="PS51015"/>
    </source>
</evidence>
<dbReference type="Proteomes" id="UP001472677">
    <property type="component" value="Unassembled WGS sequence"/>
</dbReference>
<gene>
    <name evidence="6" type="ORF">V6N12_011888</name>
</gene>
<dbReference type="PANTHER" id="PTHR45660">
    <property type="entry name" value="HISTONE-LYSINE N-METHYLTRANSFERASE SETMAR"/>
    <property type="match status" value="1"/>
</dbReference>
<evidence type="ECO:0000256" key="3">
    <source>
        <dbReference type="PROSITE-ProRule" id="PRU00358"/>
    </source>
</evidence>
<evidence type="ECO:0000256" key="1">
    <source>
        <dbReference type="ARBA" id="ARBA00004584"/>
    </source>
</evidence>
<dbReference type="PANTHER" id="PTHR45660:SF55">
    <property type="entry name" value="HISTONE-LYSINE N-METHYLTRANSFERASE, H3 LYSINE-9 SPECIFIC SUVH5-LIKE"/>
    <property type="match status" value="1"/>
</dbReference>
<dbReference type="InterPro" id="IPR051357">
    <property type="entry name" value="H3K9_HMTase_SUVAR3-9"/>
</dbReference>
<dbReference type="Gene3D" id="2.30.280.10">
    <property type="entry name" value="SRA-YDG"/>
    <property type="match status" value="1"/>
</dbReference>
<dbReference type="InterPro" id="IPR015947">
    <property type="entry name" value="PUA-like_sf"/>
</dbReference>
<dbReference type="PROSITE" id="PS51015">
    <property type="entry name" value="YDG"/>
    <property type="match status" value="1"/>
</dbReference>
<keyword evidence="7" id="KW-1185">Reference proteome</keyword>
<dbReference type="Pfam" id="PF02182">
    <property type="entry name" value="SAD_SRA"/>
    <property type="match status" value="1"/>
</dbReference>
<name>A0ABR2CGS4_9ROSI</name>
<evidence type="ECO:0000313" key="6">
    <source>
        <dbReference type="EMBL" id="KAK8518641.1"/>
    </source>
</evidence>
<dbReference type="InterPro" id="IPR003105">
    <property type="entry name" value="SRA_YDG"/>
</dbReference>
<feature type="domain" description="YDG" evidence="5">
    <location>
        <begin position="114"/>
        <end position="263"/>
    </location>
</feature>
<dbReference type="SMART" id="SM00466">
    <property type="entry name" value="SRA"/>
    <property type="match status" value="1"/>
</dbReference>